<accession>A0A840P6N8</accession>
<reference evidence="1 2" key="1">
    <citation type="submission" date="2020-08" db="EMBL/GenBank/DDBJ databases">
        <title>Genomic Encyclopedia of Type Strains, Phase IV (KMG-IV): sequencing the most valuable type-strain genomes for metagenomic binning, comparative biology and taxonomic classification.</title>
        <authorList>
            <person name="Goeker M."/>
        </authorList>
    </citation>
    <scope>NUCLEOTIDE SEQUENCE [LARGE SCALE GENOMIC DNA]</scope>
    <source>
        <strain evidence="1 2">DSM 45615</strain>
    </source>
</reference>
<evidence type="ECO:0000313" key="2">
    <source>
        <dbReference type="Proteomes" id="UP000578449"/>
    </source>
</evidence>
<dbReference type="EMBL" id="JACHGN010000005">
    <property type="protein sequence ID" value="MBB5132887.1"/>
    <property type="molecule type" value="Genomic_DNA"/>
</dbReference>
<comment type="caution">
    <text evidence="1">The sequence shown here is derived from an EMBL/GenBank/DDBJ whole genome shotgun (WGS) entry which is preliminary data.</text>
</comment>
<proteinExistence type="predicted"/>
<evidence type="ECO:0000313" key="1">
    <source>
        <dbReference type="EMBL" id="MBB5132887.1"/>
    </source>
</evidence>
<gene>
    <name evidence="1" type="ORF">HNP84_002608</name>
</gene>
<dbReference type="Proteomes" id="UP000578449">
    <property type="component" value="Unassembled WGS sequence"/>
</dbReference>
<sequence>MSAAVNPIQVGAKVVYHGSVSEAHGCYFVADICTCDACDDACDFAAWNRIPHTPRYLLAADPDGPAVLRHVRRTNFTACAATAPPSGGA</sequence>
<dbReference type="AlphaFoldDB" id="A0A840P6N8"/>
<name>A0A840P6N8_9ACTN</name>
<keyword evidence="2" id="KW-1185">Reference proteome</keyword>
<protein>
    <submittedName>
        <fullName evidence="1">Uncharacterized protein</fullName>
    </submittedName>
</protein>
<organism evidence="1 2">
    <name type="scientific">Thermocatellispora tengchongensis</name>
    <dbReference type="NCBI Taxonomy" id="1073253"/>
    <lineage>
        <taxon>Bacteria</taxon>
        <taxon>Bacillati</taxon>
        <taxon>Actinomycetota</taxon>
        <taxon>Actinomycetes</taxon>
        <taxon>Streptosporangiales</taxon>
        <taxon>Streptosporangiaceae</taxon>
        <taxon>Thermocatellispora</taxon>
    </lineage>
</organism>